<organism evidence="2 3">
    <name type="scientific">Camelina sativa</name>
    <name type="common">False flax</name>
    <name type="synonym">Myagrum sativum</name>
    <dbReference type="NCBI Taxonomy" id="90675"/>
    <lineage>
        <taxon>Eukaryota</taxon>
        <taxon>Viridiplantae</taxon>
        <taxon>Streptophyta</taxon>
        <taxon>Embryophyta</taxon>
        <taxon>Tracheophyta</taxon>
        <taxon>Spermatophyta</taxon>
        <taxon>Magnoliopsida</taxon>
        <taxon>eudicotyledons</taxon>
        <taxon>Gunneridae</taxon>
        <taxon>Pentapetalae</taxon>
        <taxon>rosids</taxon>
        <taxon>malvids</taxon>
        <taxon>Brassicales</taxon>
        <taxon>Brassicaceae</taxon>
        <taxon>Camelineae</taxon>
        <taxon>Camelina</taxon>
    </lineage>
</organism>
<evidence type="ECO:0000256" key="1">
    <source>
        <dbReference type="SAM" id="Coils"/>
    </source>
</evidence>
<accession>A0ABM1QVU2</accession>
<reference evidence="3" key="2">
    <citation type="submission" date="2025-08" db="UniProtKB">
        <authorList>
            <consortium name="RefSeq"/>
        </authorList>
    </citation>
    <scope>IDENTIFICATION</scope>
    <source>
        <tissue evidence="3">Leaf</tissue>
    </source>
</reference>
<protein>
    <submittedName>
        <fullName evidence="3">Uncharacterized protein LOC109128611</fullName>
    </submittedName>
</protein>
<evidence type="ECO:0000313" key="2">
    <source>
        <dbReference type="Proteomes" id="UP000694864"/>
    </source>
</evidence>
<name>A0ABM1QVU2_CAMSA</name>
<sequence>MANVGNTSTVDTRLEELDRESTELKGEIEKLGAELVKLHHQTGLPDVCAIDEVKMKLIDKQVKLKELSEKMKEVKKEMEETQE</sequence>
<dbReference type="Proteomes" id="UP000694864">
    <property type="component" value="Chromosome 14"/>
</dbReference>
<proteinExistence type="predicted"/>
<keyword evidence="1" id="KW-0175">Coiled coil</keyword>
<gene>
    <name evidence="3" type="primary">LOC109128611</name>
</gene>
<keyword evidence="2" id="KW-1185">Reference proteome</keyword>
<evidence type="ECO:0000313" key="3">
    <source>
        <dbReference type="RefSeq" id="XP_019090880.1"/>
    </source>
</evidence>
<reference evidence="2" key="1">
    <citation type="journal article" date="2014" name="Nat. Commun.">
        <title>The emerging biofuel crop Camelina sativa retains a highly undifferentiated hexaploid genome structure.</title>
        <authorList>
            <person name="Kagale S."/>
            <person name="Koh C."/>
            <person name="Nixon J."/>
            <person name="Bollina V."/>
            <person name="Clarke W.E."/>
            <person name="Tuteja R."/>
            <person name="Spillane C."/>
            <person name="Robinson S.J."/>
            <person name="Links M.G."/>
            <person name="Clarke C."/>
            <person name="Higgins E.E."/>
            <person name="Huebert T."/>
            <person name="Sharpe A.G."/>
            <person name="Parkin I.A."/>
        </authorList>
    </citation>
    <scope>NUCLEOTIDE SEQUENCE [LARGE SCALE GENOMIC DNA]</scope>
    <source>
        <strain evidence="2">cv. DH55</strain>
    </source>
</reference>
<dbReference type="GeneID" id="109128611"/>
<dbReference type="RefSeq" id="XP_019090880.1">
    <property type="nucleotide sequence ID" value="XM_019235335.1"/>
</dbReference>
<feature type="coiled-coil region" evidence="1">
    <location>
        <begin position="14"/>
        <end position="77"/>
    </location>
</feature>